<dbReference type="EMBL" id="NGMS01000004">
    <property type="protein sequence ID" value="OTP24835.1"/>
    <property type="molecule type" value="Genomic_DNA"/>
</dbReference>
<keyword evidence="1" id="KW-1133">Transmembrane helix</keyword>
<gene>
    <name evidence="2" type="ORF">A5802_002990</name>
</gene>
<proteinExistence type="predicted"/>
<evidence type="ECO:0000256" key="1">
    <source>
        <dbReference type="SAM" id="Phobius"/>
    </source>
</evidence>
<organism evidence="2 3">
    <name type="scientific">Enterococcus mundtii</name>
    <dbReference type="NCBI Taxonomy" id="53346"/>
    <lineage>
        <taxon>Bacteria</taxon>
        <taxon>Bacillati</taxon>
        <taxon>Bacillota</taxon>
        <taxon>Bacilli</taxon>
        <taxon>Lactobacillales</taxon>
        <taxon>Enterococcaceae</taxon>
        <taxon>Enterococcus</taxon>
    </lineage>
</organism>
<evidence type="ECO:0000313" key="3">
    <source>
        <dbReference type="Proteomes" id="UP000195024"/>
    </source>
</evidence>
<accession>A0A242KUC7</accession>
<dbReference type="AlphaFoldDB" id="A0A242KUC7"/>
<reference evidence="2 3" key="1">
    <citation type="submission" date="2017-05" db="EMBL/GenBank/DDBJ databases">
        <title>The Genome Sequence of Enterococcus mundtii 6B1_DIV0119.</title>
        <authorList>
            <consortium name="The Broad Institute Genomics Platform"/>
            <consortium name="The Broad Institute Genomic Center for Infectious Diseases"/>
            <person name="Earl A."/>
            <person name="Manson A."/>
            <person name="Schwartman J."/>
            <person name="Gilmore M."/>
            <person name="Abouelleil A."/>
            <person name="Cao P."/>
            <person name="Chapman S."/>
            <person name="Cusick C."/>
            <person name="Shea T."/>
            <person name="Young S."/>
            <person name="Neafsey D."/>
            <person name="Nusbaum C."/>
            <person name="Birren B."/>
        </authorList>
    </citation>
    <scope>NUCLEOTIDE SEQUENCE [LARGE SCALE GENOMIC DNA]</scope>
    <source>
        <strain evidence="2 3">6B1_DIV0119</strain>
    </source>
</reference>
<protein>
    <submittedName>
        <fullName evidence="2">Uncharacterized protein</fullName>
    </submittedName>
</protein>
<dbReference type="Proteomes" id="UP000195024">
    <property type="component" value="Unassembled WGS sequence"/>
</dbReference>
<evidence type="ECO:0000313" key="2">
    <source>
        <dbReference type="EMBL" id="OTP24835.1"/>
    </source>
</evidence>
<keyword evidence="1" id="KW-0472">Membrane</keyword>
<sequence length="58" mass="6488">MSKQDPVLEKIGEKEEAIRADVQLIKKKNKKNKLAIAPLLVMLLGILVGVLRILLKII</sequence>
<comment type="caution">
    <text evidence="2">The sequence shown here is derived from an EMBL/GenBank/DDBJ whole genome shotgun (WGS) entry which is preliminary data.</text>
</comment>
<keyword evidence="1" id="KW-0812">Transmembrane</keyword>
<dbReference type="RefSeq" id="WP_176285342.1">
    <property type="nucleotide sequence ID" value="NZ_NGMS01000004.1"/>
</dbReference>
<feature type="transmembrane region" description="Helical" evidence="1">
    <location>
        <begin position="34"/>
        <end position="55"/>
    </location>
</feature>
<name>A0A242KUC7_ENTMU</name>